<keyword evidence="1" id="KW-0472">Membrane</keyword>
<organism evidence="2">
    <name type="scientific">gut metagenome</name>
    <dbReference type="NCBI Taxonomy" id="749906"/>
    <lineage>
        <taxon>unclassified sequences</taxon>
        <taxon>metagenomes</taxon>
        <taxon>organismal metagenomes</taxon>
    </lineage>
</organism>
<dbReference type="AlphaFoldDB" id="J9GJE0"/>
<gene>
    <name evidence="2" type="ORF">EVA_12193</name>
</gene>
<keyword evidence="1" id="KW-1133">Transmembrane helix</keyword>
<sequence>MEVLLYSLLGLFIVALLAGWIRDRILRRKLERGEIEEMPGIQKAHADDCCGQHDICEKESLLAAVSQEVEYYDDEELDVFRGRQAHEYTAEEVERFEDVLDTMREEEVAGWVRSLQLRGITLPDPIREEVFLIVGEFRQEMRG</sequence>
<comment type="caution">
    <text evidence="2">The sequence shown here is derived from an EMBL/GenBank/DDBJ whole genome shotgun (WGS) entry which is preliminary data.</text>
</comment>
<evidence type="ECO:0008006" key="3">
    <source>
        <dbReference type="Google" id="ProtNLM"/>
    </source>
</evidence>
<reference evidence="2" key="1">
    <citation type="journal article" date="2012" name="PLoS ONE">
        <title>Gene sets for utilization of primary and secondary nutrition supplies in the distal gut of endangered iberian lynx.</title>
        <authorList>
            <person name="Alcaide M."/>
            <person name="Messina E."/>
            <person name="Richter M."/>
            <person name="Bargiela R."/>
            <person name="Peplies J."/>
            <person name="Huws S.A."/>
            <person name="Newbold C.J."/>
            <person name="Golyshin P.N."/>
            <person name="Simon M.A."/>
            <person name="Lopez G."/>
            <person name="Yakimov M.M."/>
            <person name="Ferrer M."/>
        </authorList>
    </citation>
    <scope>NUCLEOTIDE SEQUENCE</scope>
</reference>
<proteinExistence type="predicted"/>
<dbReference type="EMBL" id="AMCI01003688">
    <property type="protein sequence ID" value="EJW99699.1"/>
    <property type="molecule type" value="Genomic_DNA"/>
</dbReference>
<accession>J9GJE0</accession>
<name>J9GJE0_9ZZZZ</name>
<keyword evidence="1" id="KW-0812">Transmembrane</keyword>
<protein>
    <recommendedName>
        <fullName evidence="3">Phospholipase</fullName>
    </recommendedName>
</protein>
<evidence type="ECO:0000313" key="2">
    <source>
        <dbReference type="EMBL" id="EJW99699.1"/>
    </source>
</evidence>
<feature type="transmembrane region" description="Helical" evidence="1">
    <location>
        <begin position="6"/>
        <end position="22"/>
    </location>
</feature>
<evidence type="ECO:0000256" key="1">
    <source>
        <dbReference type="SAM" id="Phobius"/>
    </source>
</evidence>